<name>A0A845A7W9_9SPHN</name>
<dbReference type="RefSeq" id="WP_160738838.1">
    <property type="nucleotide sequence ID" value="NZ_WTYQ01000002.1"/>
</dbReference>
<keyword evidence="2" id="KW-1185">Reference proteome</keyword>
<proteinExistence type="predicted"/>
<organism evidence="1 2">
    <name type="scientific">Altericroceibacterium indicum</name>
    <dbReference type="NCBI Taxonomy" id="374177"/>
    <lineage>
        <taxon>Bacteria</taxon>
        <taxon>Pseudomonadati</taxon>
        <taxon>Pseudomonadota</taxon>
        <taxon>Alphaproteobacteria</taxon>
        <taxon>Sphingomonadales</taxon>
        <taxon>Erythrobacteraceae</taxon>
        <taxon>Altericroceibacterium</taxon>
    </lineage>
</organism>
<dbReference type="OrthoDB" id="8480965at2"/>
<dbReference type="Proteomes" id="UP000460561">
    <property type="component" value="Unassembled WGS sequence"/>
</dbReference>
<sequence>MTFEFIDLLLIGSHNRSAIGFDEPIHDLSELALDLPDLDTHQSDTLATSIGTLLPEVLEYLISQSKKGRCR</sequence>
<gene>
    <name evidence="1" type="ORF">GRI39_06175</name>
</gene>
<accession>A0A845A7W9</accession>
<reference evidence="1 2" key="1">
    <citation type="submission" date="2019-12" db="EMBL/GenBank/DDBJ databases">
        <title>Genomic-based taxomic classification of the family Erythrobacteraceae.</title>
        <authorList>
            <person name="Xu L."/>
        </authorList>
    </citation>
    <scope>NUCLEOTIDE SEQUENCE [LARGE SCALE GENOMIC DNA]</scope>
    <source>
        <strain evidence="1 2">DSM 18604</strain>
    </source>
</reference>
<dbReference type="EMBL" id="WTYQ01000002">
    <property type="protein sequence ID" value="MXP25627.1"/>
    <property type="molecule type" value="Genomic_DNA"/>
</dbReference>
<evidence type="ECO:0000313" key="2">
    <source>
        <dbReference type="Proteomes" id="UP000460561"/>
    </source>
</evidence>
<protein>
    <submittedName>
        <fullName evidence="1">Uncharacterized protein</fullName>
    </submittedName>
</protein>
<dbReference type="AlphaFoldDB" id="A0A845A7W9"/>
<comment type="caution">
    <text evidence="1">The sequence shown here is derived from an EMBL/GenBank/DDBJ whole genome shotgun (WGS) entry which is preliminary data.</text>
</comment>
<evidence type="ECO:0000313" key="1">
    <source>
        <dbReference type="EMBL" id="MXP25627.1"/>
    </source>
</evidence>